<dbReference type="GO" id="GO:0005655">
    <property type="term" value="C:nucleolar ribonuclease P complex"/>
    <property type="evidence" value="ECO:0007669"/>
    <property type="project" value="TreeGrafter"/>
</dbReference>
<evidence type="ECO:0000313" key="5">
    <source>
        <dbReference type="Proteomes" id="UP000094565"/>
    </source>
</evidence>
<dbReference type="GO" id="GO:0003723">
    <property type="term" value="F:RNA binding"/>
    <property type="evidence" value="ECO:0007669"/>
    <property type="project" value="TreeGrafter"/>
</dbReference>
<proteinExistence type="inferred from homology"/>
<keyword evidence="5" id="KW-1185">Reference proteome</keyword>
<accession>A0A1B2JIY5</accession>
<dbReference type="Pfam" id="PF01876">
    <property type="entry name" value="RNase_P_p30"/>
    <property type="match status" value="1"/>
</dbReference>
<dbReference type="InterPro" id="IPR016195">
    <property type="entry name" value="Pol/histidinol_Pase-like"/>
</dbReference>
<dbReference type="GO" id="GO:0008033">
    <property type="term" value="P:tRNA processing"/>
    <property type="evidence" value="ECO:0007669"/>
    <property type="project" value="UniProtKB-KW"/>
</dbReference>
<dbReference type="SUPFAM" id="SSF89550">
    <property type="entry name" value="PHP domain-like"/>
    <property type="match status" value="1"/>
</dbReference>
<dbReference type="PANTHER" id="PTHR13031:SF0">
    <property type="entry name" value="RIBONUCLEASE P PROTEIN SUBUNIT P30"/>
    <property type="match status" value="1"/>
</dbReference>
<evidence type="ECO:0000256" key="3">
    <source>
        <dbReference type="ARBA" id="ARBA00022694"/>
    </source>
</evidence>
<dbReference type="OrthoDB" id="17948at2759"/>
<dbReference type="AlphaFoldDB" id="A0A1B2JIY5"/>
<gene>
    <name evidence="4" type="ORF">ATY40_BA7504763</name>
</gene>
<evidence type="ECO:0000256" key="2">
    <source>
        <dbReference type="ARBA" id="ARBA00007331"/>
    </source>
</evidence>
<keyword evidence="3" id="KW-0819">tRNA processing</keyword>
<comment type="subcellular location">
    <subcellularLocation>
        <location evidence="1">Nucleus</location>
    </subcellularLocation>
</comment>
<reference evidence="4 5" key="1">
    <citation type="submission" date="2016-02" db="EMBL/GenBank/DDBJ databases">
        <title>Comparative genomic and transcriptomic foundation for Pichia pastoris.</title>
        <authorList>
            <person name="Love K.R."/>
            <person name="Shah K.A."/>
            <person name="Whittaker C.A."/>
            <person name="Wu J."/>
            <person name="Bartlett M.C."/>
            <person name="Ma D."/>
            <person name="Leeson R.L."/>
            <person name="Priest M."/>
            <person name="Young S.K."/>
            <person name="Love J.C."/>
        </authorList>
    </citation>
    <scope>NUCLEOTIDE SEQUENCE [LARGE SCALE GENOMIC DNA]</scope>
    <source>
        <strain evidence="4 5">ATCC 28485</strain>
    </source>
</reference>
<dbReference type="PANTHER" id="PTHR13031">
    <property type="entry name" value="RIBONUCLEASE P SUBUNIT P30"/>
    <property type="match status" value="1"/>
</dbReference>
<comment type="similarity">
    <text evidence="2">Belongs to the eukaryotic/archaeal RNase P protein component 3 family.</text>
</comment>
<name>A0A1B2JIY5_PICPA</name>
<dbReference type="InterPro" id="IPR002738">
    <property type="entry name" value="RNase_P_p30"/>
</dbReference>
<evidence type="ECO:0000256" key="1">
    <source>
        <dbReference type="ARBA" id="ARBA00004123"/>
    </source>
</evidence>
<organism evidence="4 5">
    <name type="scientific">Komagataella pastoris</name>
    <name type="common">Yeast</name>
    <name type="synonym">Pichia pastoris</name>
    <dbReference type="NCBI Taxonomy" id="4922"/>
    <lineage>
        <taxon>Eukaryota</taxon>
        <taxon>Fungi</taxon>
        <taxon>Dikarya</taxon>
        <taxon>Ascomycota</taxon>
        <taxon>Saccharomycotina</taxon>
        <taxon>Pichiomycetes</taxon>
        <taxon>Pichiales</taxon>
        <taxon>Pichiaceae</taxon>
        <taxon>Komagataella</taxon>
    </lineage>
</organism>
<evidence type="ECO:0000313" key="4">
    <source>
        <dbReference type="EMBL" id="ANZ77808.1"/>
    </source>
</evidence>
<dbReference type="EMBL" id="CP014587">
    <property type="protein sequence ID" value="ANZ77808.1"/>
    <property type="molecule type" value="Genomic_DNA"/>
</dbReference>
<dbReference type="Proteomes" id="UP000094565">
    <property type="component" value="Chromosome 4"/>
</dbReference>
<sequence>MLCDLNIPWPVASYNQRPTMLHVHSLKQILCTLEELGYSQVAFNFELVPPNKVPNDIKTPNPIDLSLFKEFKGRIKLYTRITLVIDDPSQCQGLSKLTRAFDIIAVRPRSERALQLAVSSLECDLITFNYGERLPCYLKHKTVCSATEKGILFEIVYCAAVDGPAGSISTDNGITDAGVSRKHFFNGVASLIRASRSRGLIISSGATNPLLCRNSYDVINLLTVLGLASSTSKQCVSSSPAKVLLNGTLRIRSYKQTVAIGDEPLAGGVGSASERGDSVSHFKRKLEDSTVLQRQKKKLSS</sequence>
<dbReference type="Gene3D" id="3.20.20.140">
    <property type="entry name" value="Metal-dependent hydrolases"/>
    <property type="match status" value="1"/>
</dbReference>
<protein>
    <submittedName>
        <fullName evidence="4">BA75_04763T0</fullName>
    </submittedName>
</protein>